<dbReference type="GO" id="GO:0008270">
    <property type="term" value="F:zinc ion binding"/>
    <property type="evidence" value="ECO:0007669"/>
    <property type="project" value="UniProtKB-KW"/>
</dbReference>
<keyword evidence="5" id="KW-0805">Transcription regulation</keyword>
<reference evidence="12" key="2">
    <citation type="submission" date="2025-08" db="UniProtKB">
        <authorList>
            <consortium name="Ensembl"/>
        </authorList>
    </citation>
    <scope>IDENTIFICATION</scope>
</reference>
<accession>A0A3P9CBN1</accession>
<dbReference type="SUPFAM" id="SSF57667">
    <property type="entry name" value="beta-beta-alpha zinc fingers"/>
    <property type="match status" value="1"/>
</dbReference>
<reference evidence="12 13" key="1">
    <citation type="journal article" date="2014" name="Nature">
        <title>The genomic substrate for adaptive radiation in African cichlid fish.</title>
        <authorList>
            <person name="Brawand D."/>
            <person name="Wagner C.E."/>
            <person name="Li Y.I."/>
            <person name="Malinsky M."/>
            <person name="Keller I."/>
            <person name="Fan S."/>
            <person name="Simakov O."/>
            <person name="Ng A.Y."/>
            <person name="Lim Z.W."/>
            <person name="Bezault E."/>
            <person name="Turner-Maier J."/>
            <person name="Johnson J."/>
            <person name="Alcazar R."/>
            <person name="Noh H.J."/>
            <person name="Russell P."/>
            <person name="Aken B."/>
            <person name="Alfoldi J."/>
            <person name="Amemiya C."/>
            <person name="Azzouzi N."/>
            <person name="Baroiller J.F."/>
            <person name="Barloy-Hubler F."/>
            <person name="Berlin A."/>
            <person name="Bloomquist R."/>
            <person name="Carleton K.L."/>
            <person name="Conte M.A."/>
            <person name="D'Cotta H."/>
            <person name="Eshel O."/>
            <person name="Gaffney L."/>
            <person name="Galibert F."/>
            <person name="Gante H.F."/>
            <person name="Gnerre S."/>
            <person name="Greuter L."/>
            <person name="Guyon R."/>
            <person name="Haddad N.S."/>
            <person name="Haerty W."/>
            <person name="Harris R.M."/>
            <person name="Hofmann H.A."/>
            <person name="Hourlier T."/>
            <person name="Hulata G."/>
            <person name="Jaffe D.B."/>
            <person name="Lara M."/>
            <person name="Lee A.P."/>
            <person name="MacCallum I."/>
            <person name="Mwaiko S."/>
            <person name="Nikaido M."/>
            <person name="Nishihara H."/>
            <person name="Ozouf-Costaz C."/>
            <person name="Penman D.J."/>
            <person name="Przybylski D."/>
            <person name="Rakotomanga M."/>
            <person name="Renn S.C.P."/>
            <person name="Ribeiro F.J."/>
            <person name="Ron M."/>
            <person name="Salzburger W."/>
            <person name="Sanchez-Pulido L."/>
            <person name="Santos M.E."/>
            <person name="Searle S."/>
            <person name="Sharpe T."/>
            <person name="Swofford R."/>
            <person name="Tan F.J."/>
            <person name="Williams L."/>
            <person name="Young S."/>
            <person name="Yin S."/>
            <person name="Okada N."/>
            <person name="Kocher T.D."/>
            <person name="Miska E.A."/>
            <person name="Lander E.S."/>
            <person name="Venkatesh B."/>
            <person name="Fernald R.D."/>
            <person name="Meyer A."/>
            <person name="Ponting C.P."/>
            <person name="Streelman J.T."/>
            <person name="Lindblad-Toh K."/>
            <person name="Seehausen O."/>
            <person name="Di Palma F."/>
        </authorList>
    </citation>
    <scope>NUCLEOTIDE SEQUENCE</scope>
</reference>
<keyword evidence="8" id="KW-0539">Nucleus</keyword>
<evidence type="ECO:0000256" key="8">
    <source>
        <dbReference type="ARBA" id="ARBA00023242"/>
    </source>
</evidence>
<sequence length="623" mass="69960">MPPSTLQSHYSNLKLHKSDVWTHFGFRTKEGSKDYDKSYAVCKICTARVKYSGNTTNLRTHVSRHHSDVASNANFKTKRGDPSQRTIEEVNFSKLPATSTRATKITQSVLVFICKDMRPLSVVENKGFRNMIKTLEPRYTVPSRQHITDIALPKLYQEVKATVLDSLSSAETVALTCDAWTSRATESYVTVTAHHITDQWNLQSHVLQTRAMHDSHTGEHIAALLTDAVAEWGLNAKDLVVVTDNAPNMALAARLAGITHIQCFAHSLNLASQKALKIQSVVRLLGRIRRVTAFFRRSTTASNQLKQKQRLLQLPAHRVITDIITRWNSSYDMIERFLEQQPAICAALLSAEVRKSEKEIFTLSESDITCAEEVVRALKPMKDATLVMSEESMPTLSIIAPLHAKLVMGAQESVDDTPTVRDIKTAIAEDLGKRYVNERETLWMASTVDPRFKDLPFLSETDKQVEEENATEEAHHPHIKDNFDSIPRPPLKRQRTSCALVDLLGATFASTSDNTAPKSEHDVAAAEIKRYRDETPLPLTGNPLSWWKDHEQEYPQLSKVARSFLCIPGTSVSAERVFSSAGDIVNAQRSVLRADHVDQLVFLCRFHVFPSVFSTLCDCCCYF</sequence>
<dbReference type="GO" id="GO:0005634">
    <property type="term" value="C:nucleus"/>
    <property type="evidence" value="ECO:0007669"/>
    <property type="project" value="UniProtKB-SubCell"/>
</dbReference>
<dbReference type="GeneTree" id="ENSGT00940000158431"/>
<keyword evidence="7" id="KW-0804">Transcription</keyword>
<name>A0A3P9CBN1_9CICH</name>
<evidence type="ECO:0000313" key="12">
    <source>
        <dbReference type="Ensembl" id="ENSMZEP00005019715.1"/>
    </source>
</evidence>
<keyword evidence="4" id="KW-0862">Zinc</keyword>
<evidence type="ECO:0000256" key="7">
    <source>
        <dbReference type="ARBA" id="ARBA00023163"/>
    </source>
</evidence>
<keyword evidence="6" id="KW-0238">DNA-binding</keyword>
<dbReference type="InterPro" id="IPR036236">
    <property type="entry name" value="Znf_C2H2_sf"/>
</dbReference>
<dbReference type="Proteomes" id="UP000265160">
    <property type="component" value="LG14"/>
</dbReference>
<evidence type="ECO:0000256" key="9">
    <source>
        <dbReference type="PROSITE-ProRule" id="PRU00027"/>
    </source>
</evidence>
<evidence type="ECO:0000256" key="5">
    <source>
        <dbReference type="ARBA" id="ARBA00023015"/>
    </source>
</evidence>
<evidence type="ECO:0000256" key="10">
    <source>
        <dbReference type="SAM" id="MobiDB-lite"/>
    </source>
</evidence>
<dbReference type="Gene3D" id="1.10.10.1070">
    <property type="entry name" value="Zinc finger, BED domain-containing"/>
    <property type="match status" value="1"/>
</dbReference>
<dbReference type="PROSITE" id="PS50808">
    <property type="entry name" value="ZF_BED"/>
    <property type="match status" value="1"/>
</dbReference>
<evidence type="ECO:0000259" key="11">
    <source>
        <dbReference type="PROSITE" id="PS50808"/>
    </source>
</evidence>
<dbReference type="SUPFAM" id="SSF53098">
    <property type="entry name" value="Ribonuclease H-like"/>
    <property type="match status" value="1"/>
</dbReference>
<evidence type="ECO:0000256" key="3">
    <source>
        <dbReference type="ARBA" id="ARBA00022771"/>
    </source>
</evidence>
<evidence type="ECO:0000256" key="2">
    <source>
        <dbReference type="ARBA" id="ARBA00022723"/>
    </source>
</evidence>
<dbReference type="InterPro" id="IPR052035">
    <property type="entry name" value="ZnF_BED_domain_contain"/>
</dbReference>
<dbReference type="InterPro" id="IPR003656">
    <property type="entry name" value="Znf_BED"/>
</dbReference>
<proteinExistence type="predicted"/>
<dbReference type="PANTHER" id="PTHR46481:SF4">
    <property type="entry name" value="ZINC FINGER BED DOMAIN-CONTAINING PROTEIN 4"/>
    <property type="match status" value="1"/>
</dbReference>
<dbReference type="Pfam" id="PF05699">
    <property type="entry name" value="Dimer_Tnp_hAT"/>
    <property type="match status" value="1"/>
</dbReference>
<dbReference type="GO" id="GO:0046983">
    <property type="term" value="F:protein dimerization activity"/>
    <property type="evidence" value="ECO:0007669"/>
    <property type="project" value="InterPro"/>
</dbReference>
<dbReference type="SUPFAM" id="SSF140996">
    <property type="entry name" value="Hermes dimerisation domain"/>
    <property type="match status" value="1"/>
</dbReference>
<dbReference type="Pfam" id="PF02892">
    <property type="entry name" value="zf-BED"/>
    <property type="match status" value="1"/>
</dbReference>
<reference evidence="12" key="3">
    <citation type="submission" date="2025-09" db="UniProtKB">
        <authorList>
            <consortium name="Ensembl"/>
        </authorList>
    </citation>
    <scope>IDENTIFICATION</scope>
</reference>
<evidence type="ECO:0000256" key="4">
    <source>
        <dbReference type="ARBA" id="ARBA00022833"/>
    </source>
</evidence>
<dbReference type="SMART" id="SM00614">
    <property type="entry name" value="ZnF_BED"/>
    <property type="match status" value="1"/>
</dbReference>
<comment type="subcellular location">
    <subcellularLocation>
        <location evidence="1">Nucleus</location>
    </subcellularLocation>
</comment>
<organism evidence="12 13">
    <name type="scientific">Maylandia zebra</name>
    <name type="common">zebra mbuna</name>
    <dbReference type="NCBI Taxonomy" id="106582"/>
    <lineage>
        <taxon>Eukaryota</taxon>
        <taxon>Metazoa</taxon>
        <taxon>Chordata</taxon>
        <taxon>Craniata</taxon>
        <taxon>Vertebrata</taxon>
        <taxon>Euteleostomi</taxon>
        <taxon>Actinopterygii</taxon>
        <taxon>Neopterygii</taxon>
        <taxon>Teleostei</taxon>
        <taxon>Neoteleostei</taxon>
        <taxon>Acanthomorphata</taxon>
        <taxon>Ovalentaria</taxon>
        <taxon>Cichlomorphae</taxon>
        <taxon>Cichliformes</taxon>
        <taxon>Cichlidae</taxon>
        <taxon>African cichlids</taxon>
        <taxon>Pseudocrenilabrinae</taxon>
        <taxon>Haplochromini</taxon>
        <taxon>Maylandia</taxon>
        <taxon>Maylandia zebra complex</taxon>
    </lineage>
</organism>
<feature type="region of interest" description="Disordered" evidence="10">
    <location>
        <begin position="463"/>
        <end position="488"/>
    </location>
</feature>
<evidence type="ECO:0000256" key="1">
    <source>
        <dbReference type="ARBA" id="ARBA00004123"/>
    </source>
</evidence>
<evidence type="ECO:0000313" key="13">
    <source>
        <dbReference type="Proteomes" id="UP000265160"/>
    </source>
</evidence>
<dbReference type="GO" id="GO:0003677">
    <property type="term" value="F:DNA binding"/>
    <property type="evidence" value="ECO:0007669"/>
    <property type="project" value="UniProtKB-KW"/>
</dbReference>
<evidence type="ECO:0000256" key="6">
    <source>
        <dbReference type="ARBA" id="ARBA00023125"/>
    </source>
</evidence>
<keyword evidence="13" id="KW-1185">Reference proteome</keyword>
<feature type="compositionally biased region" description="Basic and acidic residues" evidence="10">
    <location>
        <begin position="463"/>
        <end position="483"/>
    </location>
</feature>
<dbReference type="InterPro" id="IPR008906">
    <property type="entry name" value="HATC_C_dom"/>
</dbReference>
<keyword evidence="2" id="KW-0479">Metal-binding</keyword>
<dbReference type="AlphaFoldDB" id="A0A3P9CBN1"/>
<feature type="domain" description="BED-type" evidence="11">
    <location>
        <begin position="15"/>
        <end position="73"/>
    </location>
</feature>
<dbReference type="InterPro" id="IPR012337">
    <property type="entry name" value="RNaseH-like_sf"/>
</dbReference>
<dbReference type="PANTHER" id="PTHR46481">
    <property type="entry name" value="ZINC FINGER BED DOMAIN-CONTAINING PROTEIN 4"/>
    <property type="match status" value="1"/>
</dbReference>
<dbReference type="Ensembl" id="ENSMZET00005020346.1">
    <property type="protein sequence ID" value="ENSMZEP00005019715.1"/>
    <property type="gene ID" value="ENSMZEG00005014795.1"/>
</dbReference>
<protein>
    <recommendedName>
        <fullName evidence="11">BED-type domain-containing protein</fullName>
    </recommendedName>
</protein>
<keyword evidence="3 9" id="KW-0863">Zinc-finger</keyword>